<dbReference type="GO" id="GO:0030677">
    <property type="term" value="C:ribonuclease P complex"/>
    <property type="evidence" value="ECO:0007669"/>
    <property type="project" value="TreeGrafter"/>
</dbReference>
<keyword evidence="5 7" id="KW-0378">Hydrolase</keyword>
<dbReference type="OrthoDB" id="9810867at2"/>
<keyword evidence="3 7" id="KW-0540">Nuclease</keyword>
<dbReference type="HAMAP" id="MF_00227">
    <property type="entry name" value="RNase_P"/>
    <property type="match status" value="1"/>
</dbReference>
<dbReference type="EMBL" id="AFNU02000004">
    <property type="protein sequence ID" value="ERJ12540.1"/>
    <property type="molecule type" value="Genomic_DNA"/>
</dbReference>
<name>F7PT45_9MOLU</name>
<dbReference type="FunCoup" id="F7PT45">
    <property type="interactions" value="214"/>
</dbReference>
<sequence>MKKEYMIKKNYDISYIIKKKNSVANKYFVMYKLQNKQTEHFRIAVSVSKKIGNAVVRNRLKRQIKSVIYNNRFHINKNYDILIIARKGIEDLEFSKLQESLINCLKKAKLYD</sequence>
<evidence type="ECO:0000256" key="4">
    <source>
        <dbReference type="ARBA" id="ARBA00022759"/>
    </source>
</evidence>
<dbReference type="RefSeq" id="WP_008824878.1">
    <property type="nucleotide sequence ID" value="NZ_AFNU02000004.1"/>
</dbReference>
<dbReference type="PANTHER" id="PTHR33992">
    <property type="entry name" value="RIBONUCLEASE P PROTEIN COMPONENT"/>
    <property type="match status" value="1"/>
</dbReference>
<accession>F7PT45</accession>
<dbReference type="STRING" id="1033810.HLPCO_001526"/>
<organism evidence="9 10">
    <name type="scientific">Haloplasma contractile SSD-17B</name>
    <dbReference type="NCBI Taxonomy" id="1033810"/>
    <lineage>
        <taxon>Bacteria</taxon>
        <taxon>Bacillati</taxon>
        <taxon>Mycoplasmatota</taxon>
        <taxon>Mollicutes</taxon>
        <taxon>Haloplasmatales</taxon>
        <taxon>Haloplasmataceae</taxon>
        <taxon>Haloplasma</taxon>
    </lineage>
</organism>
<dbReference type="InterPro" id="IPR014721">
    <property type="entry name" value="Ribsml_uS5_D2-typ_fold_subgr"/>
</dbReference>
<reference evidence="9 10" key="1">
    <citation type="journal article" date="2011" name="J. Bacteriol.">
        <title>Genome sequence of Haloplasma contractile, an unusual contractile bacterium from a deep-sea anoxic brine lake.</title>
        <authorList>
            <person name="Antunes A."/>
            <person name="Alam I."/>
            <person name="El Dorry H."/>
            <person name="Siam R."/>
            <person name="Robertson A."/>
            <person name="Bajic V.B."/>
            <person name="Stingl U."/>
        </authorList>
    </citation>
    <scope>NUCLEOTIDE SEQUENCE [LARGE SCALE GENOMIC DNA]</scope>
    <source>
        <strain evidence="9 10">SSD-17B</strain>
    </source>
</reference>
<dbReference type="AlphaFoldDB" id="F7PT45"/>
<reference evidence="9 10" key="2">
    <citation type="journal article" date="2013" name="PLoS ONE">
        <title>INDIGO - INtegrated Data Warehouse of MIcrobial GenOmes with Examples from the Red Sea Extremophiles.</title>
        <authorList>
            <person name="Alam I."/>
            <person name="Antunes A."/>
            <person name="Kamau A.A."/>
            <person name="Ba Alawi W."/>
            <person name="Kalkatawi M."/>
            <person name="Stingl U."/>
            <person name="Bajic V.B."/>
        </authorList>
    </citation>
    <scope>NUCLEOTIDE SEQUENCE [LARGE SCALE GENOMIC DNA]</scope>
    <source>
        <strain evidence="9 10">SSD-17B</strain>
    </source>
</reference>
<dbReference type="NCBIfam" id="TIGR00188">
    <property type="entry name" value="rnpA"/>
    <property type="match status" value="1"/>
</dbReference>
<comment type="similarity">
    <text evidence="7">Belongs to the RnpA family.</text>
</comment>
<dbReference type="InParanoid" id="F7PT45"/>
<keyword evidence="4 7" id="KW-0255">Endonuclease</keyword>
<dbReference type="EC" id="3.1.26.5" evidence="7 8"/>
<comment type="function">
    <text evidence="1 7">RNaseP catalyzes the removal of the 5'-leader sequence from pre-tRNA to produce the mature 5'-terminus. It can also cleave other RNA substrates such as 4.5S RNA. The protein component plays an auxiliary but essential role in vivo by binding to the 5'-leader sequence and broadening the substrate specificity of the ribozyme.</text>
</comment>
<dbReference type="InterPro" id="IPR020568">
    <property type="entry name" value="Ribosomal_Su5_D2-typ_SF"/>
</dbReference>
<comment type="caution">
    <text evidence="9">The sequence shown here is derived from an EMBL/GenBank/DDBJ whole genome shotgun (WGS) entry which is preliminary data.</text>
</comment>
<evidence type="ECO:0000256" key="2">
    <source>
        <dbReference type="ARBA" id="ARBA00022694"/>
    </source>
</evidence>
<evidence type="ECO:0000313" key="10">
    <source>
        <dbReference type="Proteomes" id="UP000005707"/>
    </source>
</evidence>
<dbReference type="SUPFAM" id="SSF54211">
    <property type="entry name" value="Ribosomal protein S5 domain 2-like"/>
    <property type="match status" value="1"/>
</dbReference>
<evidence type="ECO:0000256" key="3">
    <source>
        <dbReference type="ARBA" id="ARBA00022722"/>
    </source>
</evidence>
<dbReference type="Pfam" id="PF00825">
    <property type="entry name" value="Ribonuclease_P"/>
    <property type="match status" value="1"/>
</dbReference>
<evidence type="ECO:0000256" key="1">
    <source>
        <dbReference type="ARBA" id="ARBA00002663"/>
    </source>
</evidence>
<dbReference type="GO" id="GO:0042781">
    <property type="term" value="F:3'-tRNA processing endoribonuclease activity"/>
    <property type="evidence" value="ECO:0007669"/>
    <property type="project" value="TreeGrafter"/>
</dbReference>
<evidence type="ECO:0000313" key="9">
    <source>
        <dbReference type="EMBL" id="ERJ12540.1"/>
    </source>
</evidence>
<dbReference type="GO" id="GO:0004526">
    <property type="term" value="F:ribonuclease P activity"/>
    <property type="evidence" value="ECO:0007669"/>
    <property type="project" value="UniProtKB-UniRule"/>
</dbReference>
<evidence type="ECO:0000256" key="8">
    <source>
        <dbReference type="NCBIfam" id="TIGR00188"/>
    </source>
</evidence>
<dbReference type="GO" id="GO:0000049">
    <property type="term" value="F:tRNA binding"/>
    <property type="evidence" value="ECO:0007669"/>
    <property type="project" value="UniProtKB-UniRule"/>
</dbReference>
<protein>
    <recommendedName>
        <fullName evidence="7 8">Ribonuclease P protein component</fullName>
        <shortName evidence="7">RNase P protein</shortName>
        <shortName evidence="7">RNaseP protein</shortName>
        <ecNumber evidence="7 8">3.1.26.5</ecNumber>
    </recommendedName>
    <alternativeName>
        <fullName evidence="7">Protein C5</fullName>
    </alternativeName>
</protein>
<dbReference type="Gene3D" id="3.30.230.10">
    <property type="match status" value="1"/>
</dbReference>
<evidence type="ECO:0000256" key="6">
    <source>
        <dbReference type="ARBA" id="ARBA00022884"/>
    </source>
</evidence>
<gene>
    <name evidence="7 9" type="primary">rnpA</name>
    <name evidence="9" type="ORF">HLPCO_001526</name>
</gene>
<keyword evidence="6 7" id="KW-0694">RNA-binding</keyword>
<dbReference type="PROSITE" id="PS00648">
    <property type="entry name" value="RIBONUCLEASE_P"/>
    <property type="match status" value="1"/>
</dbReference>
<dbReference type="FunFam" id="3.30.230.10:FF:000021">
    <property type="entry name" value="Ribonuclease P protein component"/>
    <property type="match status" value="1"/>
</dbReference>
<dbReference type="PANTHER" id="PTHR33992:SF1">
    <property type="entry name" value="RIBONUCLEASE P PROTEIN COMPONENT"/>
    <property type="match status" value="1"/>
</dbReference>
<dbReference type="Proteomes" id="UP000005707">
    <property type="component" value="Unassembled WGS sequence"/>
</dbReference>
<comment type="catalytic activity">
    <reaction evidence="7">
        <text>Endonucleolytic cleavage of RNA, removing 5'-extranucleotides from tRNA precursor.</text>
        <dbReference type="EC" id="3.1.26.5"/>
    </reaction>
</comment>
<dbReference type="InterPro" id="IPR020539">
    <property type="entry name" value="RNase_P_CS"/>
</dbReference>
<dbReference type="GO" id="GO:0001682">
    <property type="term" value="P:tRNA 5'-leader removal"/>
    <property type="evidence" value="ECO:0007669"/>
    <property type="project" value="UniProtKB-UniRule"/>
</dbReference>
<dbReference type="InterPro" id="IPR000100">
    <property type="entry name" value="RNase_P"/>
</dbReference>
<keyword evidence="2 7" id="KW-0819">tRNA processing</keyword>
<keyword evidence="10" id="KW-1185">Reference proteome</keyword>
<evidence type="ECO:0000256" key="5">
    <source>
        <dbReference type="ARBA" id="ARBA00022801"/>
    </source>
</evidence>
<dbReference type="eggNOG" id="COG0594">
    <property type="taxonomic scope" value="Bacteria"/>
</dbReference>
<evidence type="ECO:0000256" key="7">
    <source>
        <dbReference type="HAMAP-Rule" id="MF_00227"/>
    </source>
</evidence>
<comment type="subunit">
    <text evidence="7">Consists of a catalytic RNA component (M1 or rnpB) and a protein subunit.</text>
</comment>
<proteinExistence type="inferred from homology"/>